<evidence type="ECO:0000256" key="17">
    <source>
        <dbReference type="ARBA" id="ARBA00023180"/>
    </source>
</evidence>
<gene>
    <name evidence="24" type="ORF">TDIB3V08_LOCUS1723</name>
</gene>
<dbReference type="GO" id="GO:0015012">
    <property type="term" value="P:heparan sulfate proteoglycan biosynthetic process"/>
    <property type="evidence" value="ECO:0007669"/>
    <property type="project" value="UniProtKB-UniPathway"/>
</dbReference>
<proteinExistence type="inferred from homology"/>
<dbReference type="PANTHER" id="PTHR46025">
    <property type="entry name" value="XYLOSYLTRANSFERASE OXT"/>
    <property type="match status" value="1"/>
</dbReference>
<feature type="transmembrane region" description="Helical" evidence="21">
    <location>
        <begin position="18"/>
        <end position="37"/>
    </location>
</feature>
<evidence type="ECO:0000256" key="9">
    <source>
        <dbReference type="ARBA" id="ARBA00022692"/>
    </source>
</evidence>
<dbReference type="InterPro" id="IPR043538">
    <property type="entry name" value="XYLT"/>
</dbReference>
<evidence type="ECO:0000256" key="16">
    <source>
        <dbReference type="ARBA" id="ARBA00023157"/>
    </source>
</evidence>
<dbReference type="AlphaFoldDB" id="A0A7R8VDW7"/>
<dbReference type="Pfam" id="PF02485">
    <property type="entry name" value="Branch"/>
    <property type="match status" value="2"/>
</dbReference>
<dbReference type="UniPathway" id="UPA00756"/>
<dbReference type="PANTHER" id="PTHR46025:SF3">
    <property type="entry name" value="XYLOSYLTRANSFERASE OXT"/>
    <property type="match status" value="1"/>
</dbReference>
<dbReference type="GO" id="GO:0000139">
    <property type="term" value="C:Golgi membrane"/>
    <property type="evidence" value="ECO:0007669"/>
    <property type="project" value="UniProtKB-SubCell"/>
</dbReference>
<evidence type="ECO:0000256" key="18">
    <source>
        <dbReference type="ARBA" id="ARBA00042865"/>
    </source>
</evidence>
<feature type="compositionally biased region" description="Basic and acidic residues" evidence="20">
    <location>
        <begin position="104"/>
        <end position="113"/>
    </location>
</feature>
<evidence type="ECO:0000256" key="8">
    <source>
        <dbReference type="ARBA" id="ARBA00022679"/>
    </source>
</evidence>
<dbReference type="GO" id="GO:0005789">
    <property type="term" value="C:endoplasmic reticulum membrane"/>
    <property type="evidence" value="ECO:0007669"/>
    <property type="project" value="UniProtKB-SubCell"/>
</dbReference>
<comment type="similarity">
    <text evidence="5">Belongs to the glycosyltransferase 14 family. XylT subfamily.</text>
</comment>
<evidence type="ECO:0000256" key="6">
    <source>
        <dbReference type="ARBA" id="ARBA00011972"/>
    </source>
</evidence>
<evidence type="ECO:0000256" key="1">
    <source>
        <dbReference type="ARBA" id="ARBA00004323"/>
    </source>
</evidence>
<accession>A0A7R8VDW7</accession>
<evidence type="ECO:0000256" key="21">
    <source>
        <dbReference type="SAM" id="Phobius"/>
    </source>
</evidence>
<evidence type="ECO:0000256" key="2">
    <source>
        <dbReference type="ARBA" id="ARBA00004648"/>
    </source>
</evidence>
<dbReference type="Pfam" id="PF01822">
    <property type="entry name" value="WSC"/>
    <property type="match status" value="1"/>
</dbReference>
<dbReference type="EC" id="2.4.2.26" evidence="6"/>
<evidence type="ECO:0000256" key="13">
    <source>
        <dbReference type="ARBA" id="ARBA00022989"/>
    </source>
</evidence>
<dbReference type="Pfam" id="PF12529">
    <property type="entry name" value="Xylo_C"/>
    <property type="match status" value="1"/>
</dbReference>
<evidence type="ECO:0000256" key="12">
    <source>
        <dbReference type="ARBA" id="ARBA00022968"/>
    </source>
</evidence>
<keyword evidence="15 21" id="KW-0472">Membrane</keyword>
<dbReference type="InterPro" id="IPR002889">
    <property type="entry name" value="WSC_carb-bd"/>
</dbReference>
<keyword evidence="7" id="KW-0328">Glycosyltransferase</keyword>
<evidence type="ECO:0000256" key="10">
    <source>
        <dbReference type="ARBA" id="ARBA00022723"/>
    </source>
</evidence>
<keyword evidence="11" id="KW-0256">Endoplasmic reticulum</keyword>
<protein>
    <recommendedName>
        <fullName evidence="6">protein xylosyltransferase</fullName>
        <ecNumber evidence="6">2.4.2.26</ecNumber>
    </recommendedName>
    <alternativeName>
        <fullName evidence="18">Peptide O-xylosyltransferase</fullName>
    </alternativeName>
</protein>
<evidence type="ECO:0000256" key="4">
    <source>
        <dbReference type="ARBA" id="ARBA00005093"/>
    </source>
</evidence>
<dbReference type="GO" id="GO:0046872">
    <property type="term" value="F:metal ion binding"/>
    <property type="evidence" value="ECO:0007669"/>
    <property type="project" value="UniProtKB-KW"/>
</dbReference>
<dbReference type="GO" id="GO:0030158">
    <property type="term" value="F:protein xylosyltransferase activity"/>
    <property type="evidence" value="ECO:0007669"/>
    <property type="project" value="UniProtKB-EC"/>
</dbReference>
<keyword evidence="16" id="KW-1015">Disulfide bond</keyword>
<evidence type="ECO:0000256" key="5">
    <source>
        <dbReference type="ARBA" id="ARBA00010195"/>
    </source>
</evidence>
<evidence type="ECO:0000256" key="14">
    <source>
        <dbReference type="ARBA" id="ARBA00023034"/>
    </source>
</evidence>
<keyword evidence="8" id="KW-0808">Transferase</keyword>
<evidence type="ECO:0000313" key="24">
    <source>
        <dbReference type="EMBL" id="CAD7195334.1"/>
    </source>
</evidence>
<comment type="pathway">
    <text evidence="3">Glycan metabolism; chondroitin sulfate biosynthesis.</text>
</comment>
<feature type="region of interest" description="Disordered" evidence="20">
    <location>
        <begin position="81"/>
        <end position="124"/>
    </location>
</feature>
<dbReference type="InterPro" id="IPR003406">
    <property type="entry name" value="Glyco_trans_14"/>
</dbReference>
<comment type="pathway">
    <text evidence="4">Glycan metabolism; heparan sulfate biosynthesis.</text>
</comment>
<evidence type="ECO:0000256" key="15">
    <source>
        <dbReference type="ARBA" id="ARBA00023136"/>
    </source>
</evidence>
<name>A0A7R8VDW7_TIMDO</name>
<evidence type="ECO:0000256" key="20">
    <source>
        <dbReference type="SAM" id="MobiDB-lite"/>
    </source>
</evidence>
<comment type="subcellular location">
    <subcellularLocation>
        <location evidence="2">Endoplasmic reticulum membrane</location>
        <topology evidence="2">Single-pass type II membrane protein</topology>
    </subcellularLocation>
    <subcellularLocation>
        <location evidence="1">Golgi apparatus membrane</location>
        <topology evidence="1">Single-pass type II membrane protein</topology>
    </subcellularLocation>
</comment>
<keyword evidence="12" id="KW-0735">Signal-anchor</keyword>
<organism evidence="24">
    <name type="scientific">Timema douglasi</name>
    <name type="common">Walking stick</name>
    <dbReference type="NCBI Taxonomy" id="61478"/>
    <lineage>
        <taxon>Eukaryota</taxon>
        <taxon>Metazoa</taxon>
        <taxon>Ecdysozoa</taxon>
        <taxon>Arthropoda</taxon>
        <taxon>Hexapoda</taxon>
        <taxon>Insecta</taxon>
        <taxon>Pterygota</taxon>
        <taxon>Neoptera</taxon>
        <taxon>Polyneoptera</taxon>
        <taxon>Phasmatodea</taxon>
        <taxon>Timematodea</taxon>
        <taxon>Timematoidea</taxon>
        <taxon>Timematidae</taxon>
        <taxon>Timema</taxon>
    </lineage>
</organism>
<feature type="domain" description="Xylosyltransferase C-terminal" evidence="23">
    <location>
        <begin position="651"/>
        <end position="828"/>
    </location>
</feature>
<keyword evidence="17" id="KW-0325">Glycoprotein</keyword>
<reference evidence="24" key="1">
    <citation type="submission" date="2020-11" db="EMBL/GenBank/DDBJ databases">
        <authorList>
            <person name="Tran Van P."/>
        </authorList>
    </citation>
    <scope>NUCLEOTIDE SEQUENCE</scope>
</reference>
<keyword evidence="10" id="KW-0479">Metal-binding</keyword>
<evidence type="ECO:0000256" key="7">
    <source>
        <dbReference type="ARBA" id="ARBA00022676"/>
    </source>
</evidence>
<evidence type="ECO:0000256" key="3">
    <source>
        <dbReference type="ARBA" id="ARBA00004840"/>
    </source>
</evidence>
<comment type="catalytic activity">
    <reaction evidence="19">
        <text>UDP-alpha-D-xylose + L-seryl-[protein] = 3-O-(beta-D-xylosyl)-L-seryl-[protein] + UDP + H(+)</text>
        <dbReference type="Rhea" id="RHEA:50192"/>
        <dbReference type="Rhea" id="RHEA-COMP:9863"/>
        <dbReference type="Rhea" id="RHEA-COMP:12567"/>
        <dbReference type="ChEBI" id="CHEBI:15378"/>
        <dbReference type="ChEBI" id="CHEBI:29999"/>
        <dbReference type="ChEBI" id="CHEBI:57632"/>
        <dbReference type="ChEBI" id="CHEBI:58223"/>
        <dbReference type="ChEBI" id="CHEBI:132085"/>
        <dbReference type="EC" id="2.4.2.26"/>
    </reaction>
</comment>
<feature type="domain" description="WSC" evidence="22">
    <location>
        <begin position="195"/>
        <end position="251"/>
    </location>
</feature>
<evidence type="ECO:0000256" key="11">
    <source>
        <dbReference type="ARBA" id="ARBA00022824"/>
    </source>
</evidence>
<dbReference type="GO" id="GO:0050650">
    <property type="term" value="P:chondroitin sulfate proteoglycan biosynthetic process"/>
    <property type="evidence" value="ECO:0007669"/>
    <property type="project" value="TreeGrafter"/>
</dbReference>
<keyword evidence="9 21" id="KW-0812">Transmembrane</keyword>
<dbReference type="UniPathway" id="UPA00755"/>
<keyword evidence="14" id="KW-0333">Golgi apparatus</keyword>
<sequence>MAPSKTLDTRWVRRYRSFFIIGSVILSIQVFLAIKFFPTDEDGEENAQEHRDLSGRGLNIEIINEDPNGGVSSRRFKENYLVGDDEDSPSNSNAVNGLYNRHKVPPDKPDLDGRISQGDKVPHRNGTSLRLEELDFVPACDIVTKEAISAIHRAKTQRCKRELVNITCLIQRGRLYPKQLTSSCPSQGLTAGKSLGCYEDKKTFRMLTGYFANLKLTNSPKHCMNMCLQSGFQYAGVQYSYQVKPTCGEDILQLESLFCETEDVLTHLGSQRKITTTQWQMVATRRLGVRHQLEFTPQVPKESAEPGEPRARIAFLLTLNGRALRQVRRLIRVLFHKDHYFFIHVDARQDYLYRELLLLEKTLPNVRLARQRFATIWGGSSLLQMLLASMGELLNLGWSWDFIINLSESDFPINRGEIVPGNKLTEERKALVKHHIVSCYRFQPLQRGKKPLQKVYVSRLIDKRTNNQLGEFLTANKGRNFVKSHGREVQRFVQKQGLDKTFVECDAHMWRTGDRRLPWGVQMDGGSDWVALSRPFVTYLAGVNGTRDLLLQGLITVFRYTLLPAESFFHTLLRNSQFCTTYVDNNLHVTNWKRRLGCRCQYKHVVDWCGCSPNDFKMEDWPRLQGTEGRQLFFARKFEPIVNQAVIHQLEERLYGLYPPGLPNVASYWQSVYHHADLSPPPDDSLVTLTHSLLRLASKLLSSDTCSFTPSRLLEVTSYHHQDSYKGSLILYEVSVGGSADVVILETWVRPQQLLWGLKMNGPVKTLKTLYVSSDYDQKEQVSRNNLQSLGPFSEPVLVFQLSEGPAGASAPSLNLTILWVDPAGQLAEVSEVHVEDVSTVNHVKPSLREPLLPGVWEVKMVLNSSLVARTQFLIIPLQLVSGVEISQHQSTFLHNGPAQSFVAPEGVDYERFMASAGEKLALRRKATANSKRFGVDLQKWIDSLTNRFYKVVESCAASTRQTSLCGGVILEPCEGTVWSSLAPDPKSQICSVNNITGRMDRSLVAEVLFRSRQGASPPTLITMFHIEVDQVGSKSTLLGKWPALKTHLR</sequence>
<keyword evidence="13 21" id="KW-1133">Transmembrane helix</keyword>
<evidence type="ECO:0000259" key="23">
    <source>
        <dbReference type="Pfam" id="PF12529"/>
    </source>
</evidence>
<dbReference type="InterPro" id="IPR024448">
    <property type="entry name" value="XylT_C"/>
</dbReference>
<evidence type="ECO:0000256" key="19">
    <source>
        <dbReference type="ARBA" id="ARBA00047847"/>
    </source>
</evidence>
<evidence type="ECO:0000259" key="22">
    <source>
        <dbReference type="Pfam" id="PF01822"/>
    </source>
</evidence>
<dbReference type="EMBL" id="OA564716">
    <property type="protein sequence ID" value="CAD7195334.1"/>
    <property type="molecule type" value="Genomic_DNA"/>
</dbReference>